<feature type="signal peptide" evidence="3">
    <location>
        <begin position="1"/>
        <end position="22"/>
    </location>
</feature>
<dbReference type="Gene3D" id="2.40.30.170">
    <property type="match status" value="1"/>
</dbReference>
<dbReference type="RefSeq" id="WP_175452548.1">
    <property type="nucleotide sequence ID" value="NZ_FMWD01000007.1"/>
</dbReference>
<dbReference type="SUPFAM" id="SSF111369">
    <property type="entry name" value="HlyD-like secretion proteins"/>
    <property type="match status" value="1"/>
</dbReference>
<feature type="chain" id="PRO_5011477525" evidence="3">
    <location>
        <begin position="23"/>
        <end position="255"/>
    </location>
</feature>
<dbReference type="EMBL" id="FMWD01000007">
    <property type="protein sequence ID" value="SCZ62870.1"/>
    <property type="molecule type" value="Genomic_DNA"/>
</dbReference>
<keyword evidence="6" id="KW-1185">Reference proteome</keyword>
<dbReference type="STRING" id="415747.SAMN03097708_02370"/>
<dbReference type="PANTHER" id="PTHR30469:SF15">
    <property type="entry name" value="HLYD FAMILY OF SECRETION PROTEINS"/>
    <property type="match status" value="1"/>
</dbReference>
<dbReference type="Gene3D" id="2.40.50.100">
    <property type="match status" value="1"/>
</dbReference>
<reference evidence="5 6" key="1">
    <citation type="submission" date="2016-10" db="EMBL/GenBank/DDBJ databases">
        <authorList>
            <person name="de Groot N.N."/>
        </authorList>
    </citation>
    <scope>NUCLEOTIDE SEQUENCE [LARGE SCALE GENOMIC DNA]</scope>
    <source>
        <strain evidence="5 6">HLD2</strain>
    </source>
</reference>
<sequence>MSRVSNTLLGVALMMAAAQAMAESFEGQLRWLQRVELSTLVSGVVEQVAVAPGDRVAKGDLLVQLDQGALRAGFNQAEAELAFQQAALEEAERELERTQELYDRTLLSDHDLELARINAVRSKAAYQRAQAQLADARERLRYSAVRAPFDGVVLRRNVEPGQIVVTRLQSVPLVTMAGTGELLARMEAGAEQLAGIEAAEEIRVRVGDRQYRGEIYHIGVEPVAAGGDRYPVDVVFSPDSERTLRIGQPVVVDFP</sequence>
<organism evidence="5 6">
    <name type="scientific">Thiohalomonas denitrificans</name>
    <dbReference type="NCBI Taxonomy" id="415747"/>
    <lineage>
        <taxon>Bacteria</taxon>
        <taxon>Pseudomonadati</taxon>
        <taxon>Pseudomonadota</taxon>
        <taxon>Gammaproteobacteria</taxon>
        <taxon>Thiohalomonadales</taxon>
        <taxon>Thiohalomonadaceae</taxon>
        <taxon>Thiohalomonas</taxon>
    </lineage>
</organism>
<dbReference type="InterPro" id="IPR006143">
    <property type="entry name" value="RND_pump_MFP"/>
</dbReference>
<dbReference type="GO" id="GO:0015562">
    <property type="term" value="F:efflux transmembrane transporter activity"/>
    <property type="evidence" value="ECO:0007669"/>
    <property type="project" value="TreeGrafter"/>
</dbReference>
<evidence type="ECO:0000256" key="1">
    <source>
        <dbReference type="ARBA" id="ARBA00009477"/>
    </source>
</evidence>
<dbReference type="InterPro" id="IPR058647">
    <property type="entry name" value="BSH_CzcB-like"/>
</dbReference>
<evidence type="ECO:0000313" key="5">
    <source>
        <dbReference type="EMBL" id="SCZ62870.1"/>
    </source>
</evidence>
<proteinExistence type="inferred from homology"/>
<evidence type="ECO:0000313" key="6">
    <source>
        <dbReference type="Proteomes" id="UP000199648"/>
    </source>
</evidence>
<gene>
    <name evidence="5" type="ORF">SAMN03097708_02370</name>
</gene>
<dbReference type="AlphaFoldDB" id="A0A1G5QMT5"/>
<dbReference type="NCBIfam" id="TIGR01730">
    <property type="entry name" value="RND_mfp"/>
    <property type="match status" value="1"/>
</dbReference>
<accession>A0A1G5QMT5</accession>
<keyword evidence="3" id="KW-0732">Signal</keyword>
<comment type="similarity">
    <text evidence="1">Belongs to the membrane fusion protein (MFP) (TC 8.A.1) family.</text>
</comment>
<evidence type="ECO:0000259" key="4">
    <source>
        <dbReference type="Pfam" id="PF25973"/>
    </source>
</evidence>
<evidence type="ECO:0000256" key="3">
    <source>
        <dbReference type="SAM" id="SignalP"/>
    </source>
</evidence>
<dbReference type="Gene3D" id="1.10.287.470">
    <property type="entry name" value="Helix hairpin bin"/>
    <property type="match status" value="1"/>
</dbReference>
<evidence type="ECO:0000256" key="2">
    <source>
        <dbReference type="SAM" id="Coils"/>
    </source>
</evidence>
<protein>
    <submittedName>
        <fullName evidence="5">RND family efflux transporter, MFP subunit</fullName>
    </submittedName>
</protein>
<dbReference type="GO" id="GO:1990281">
    <property type="term" value="C:efflux pump complex"/>
    <property type="evidence" value="ECO:0007669"/>
    <property type="project" value="TreeGrafter"/>
</dbReference>
<feature type="domain" description="CzcB-like barrel-sandwich hybrid" evidence="4">
    <location>
        <begin position="38"/>
        <end position="165"/>
    </location>
</feature>
<dbReference type="Pfam" id="PF25973">
    <property type="entry name" value="BSH_CzcB"/>
    <property type="match status" value="1"/>
</dbReference>
<dbReference type="PANTHER" id="PTHR30469">
    <property type="entry name" value="MULTIDRUG RESISTANCE PROTEIN MDTA"/>
    <property type="match status" value="1"/>
</dbReference>
<dbReference type="Proteomes" id="UP000199648">
    <property type="component" value="Unassembled WGS sequence"/>
</dbReference>
<keyword evidence="2" id="KW-0175">Coiled coil</keyword>
<name>A0A1G5QMT5_9GAMM</name>
<feature type="coiled-coil region" evidence="2">
    <location>
        <begin position="74"/>
        <end position="139"/>
    </location>
</feature>